<evidence type="ECO:0000313" key="2">
    <source>
        <dbReference type="EMBL" id="QGK68703.1"/>
    </source>
</evidence>
<keyword evidence="3" id="KW-1185">Reference proteome</keyword>
<sequence length="71" mass="8150">MMDGMMGWMLVWPLLVLVGLILLGYVAFRLVRGGATAPPRSVPSARQILDERFARGEIDEQQYRQMRDELQ</sequence>
<evidence type="ECO:0000259" key="1">
    <source>
        <dbReference type="Pfam" id="PF09851"/>
    </source>
</evidence>
<name>A0A5Q3Q2W9_9PSEU</name>
<dbReference type="RefSeq" id="WP_075850067.1">
    <property type="nucleotide sequence ID" value="NZ_CP045929.1"/>
</dbReference>
<proteinExistence type="predicted"/>
<dbReference type="Pfam" id="PF09851">
    <property type="entry name" value="SHOCT"/>
    <property type="match status" value="1"/>
</dbReference>
<evidence type="ECO:0000313" key="3">
    <source>
        <dbReference type="Proteomes" id="UP000371041"/>
    </source>
</evidence>
<reference evidence="3" key="1">
    <citation type="submission" date="2019-11" db="EMBL/GenBank/DDBJ databases">
        <title>The complete genome sequence of Saccharopolyspora sp. E2A.</title>
        <authorList>
            <person name="Zhang G."/>
        </authorList>
    </citation>
    <scope>NUCLEOTIDE SEQUENCE [LARGE SCALE GENOMIC DNA]</scope>
    <source>
        <strain evidence="3">E2A</strain>
    </source>
</reference>
<dbReference type="AlphaFoldDB" id="A0A5Q3Q2W9"/>
<gene>
    <name evidence="2" type="ORF">GIY23_03280</name>
</gene>
<dbReference type="Proteomes" id="UP000371041">
    <property type="component" value="Chromosome"/>
</dbReference>
<organism evidence="2 3">
    <name type="scientific">Allosaccharopolyspora coralli</name>
    <dbReference type="NCBI Taxonomy" id="2665642"/>
    <lineage>
        <taxon>Bacteria</taxon>
        <taxon>Bacillati</taxon>
        <taxon>Actinomycetota</taxon>
        <taxon>Actinomycetes</taxon>
        <taxon>Pseudonocardiales</taxon>
        <taxon>Pseudonocardiaceae</taxon>
        <taxon>Allosaccharopolyspora</taxon>
    </lineage>
</organism>
<accession>A0A5Q3Q2W9</accession>
<protein>
    <submittedName>
        <fullName evidence="2">SHOCT domain-containing protein</fullName>
    </submittedName>
</protein>
<dbReference type="EMBL" id="CP045929">
    <property type="protein sequence ID" value="QGK68703.1"/>
    <property type="molecule type" value="Genomic_DNA"/>
</dbReference>
<dbReference type="InterPro" id="IPR018649">
    <property type="entry name" value="SHOCT"/>
</dbReference>
<feature type="domain" description="SHOCT" evidence="1">
    <location>
        <begin position="45"/>
        <end position="70"/>
    </location>
</feature>
<dbReference type="KEGG" id="sace:GIY23_03280"/>